<evidence type="ECO:0000313" key="1">
    <source>
        <dbReference type="EMBL" id="MBA4662312.1"/>
    </source>
</evidence>
<dbReference type="AlphaFoldDB" id="A0A7C9A8Q5"/>
<organism evidence="1">
    <name type="scientific">Opuntia streptacantha</name>
    <name type="common">Prickly pear cactus</name>
    <name type="synonym">Opuntia cardona</name>
    <dbReference type="NCBI Taxonomy" id="393608"/>
    <lineage>
        <taxon>Eukaryota</taxon>
        <taxon>Viridiplantae</taxon>
        <taxon>Streptophyta</taxon>
        <taxon>Embryophyta</taxon>
        <taxon>Tracheophyta</taxon>
        <taxon>Spermatophyta</taxon>
        <taxon>Magnoliopsida</taxon>
        <taxon>eudicotyledons</taxon>
        <taxon>Gunneridae</taxon>
        <taxon>Pentapetalae</taxon>
        <taxon>Caryophyllales</taxon>
        <taxon>Cactineae</taxon>
        <taxon>Cactaceae</taxon>
        <taxon>Opuntioideae</taxon>
        <taxon>Opuntia</taxon>
    </lineage>
</organism>
<reference evidence="1" key="2">
    <citation type="submission" date="2020-07" db="EMBL/GenBank/DDBJ databases">
        <authorList>
            <person name="Vera ALvarez R."/>
            <person name="Arias-Moreno D.M."/>
            <person name="Jimenez-Jacinto V."/>
            <person name="Jimenez-Bremont J.F."/>
            <person name="Swaminathan K."/>
            <person name="Moose S.P."/>
            <person name="Guerrero-Gonzalez M.L."/>
            <person name="Marino-Ramirez L."/>
            <person name="Landsman D."/>
            <person name="Rodriguez-Kessler M."/>
            <person name="Delgado-Sanchez P."/>
        </authorList>
    </citation>
    <scope>NUCLEOTIDE SEQUENCE</scope>
    <source>
        <tissue evidence="1">Cladode</tissue>
    </source>
</reference>
<dbReference type="EMBL" id="GISG01215504">
    <property type="protein sequence ID" value="MBA4662312.1"/>
    <property type="molecule type" value="Transcribed_RNA"/>
</dbReference>
<proteinExistence type="predicted"/>
<accession>A0A7C9A8Q5</accession>
<reference evidence="1" key="1">
    <citation type="journal article" date="2013" name="J. Plant Res.">
        <title>Effect of fungi and light on seed germination of three Opuntia species from semiarid lands of central Mexico.</title>
        <authorList>
            <person name="Delgado-Sanchez P."/>
            <person name="Jimenez-Bremont J.F."/>
            <person name="Guerrero-Gonzalez Mde L."/>
            <person name="Flores J."/>
        </authorList>
    </citation>
    <scope>NUCLEOTIDE SEQUENCE</scope>
    <source>
        <tissue evidence="1">Cladode</tissue>
    </source>
</reference>
<protein>
    <submittedName>
        <fullName evidence="1">Uncharacterized protein</fullName>
    </submittedName>
</protein>
<name>A0A7C9A8Q5_OPUST</name>
<sequence length="230" mass="26938">MLEIKVQLWGLKYHSLPIEKKREEGQPVATNDVGENLEGDKVNFDLPSRFEEHKEQQDEHDEGTCESFIILDSPQNFELEQVGPSLPSNGACHDNQKADWNLPPTFDEQELQVFKLEPCGVVEEFEPPLPQKESLHSQQELRTILFEERENDVYFQGVHFHSPDSTPWEASSMQTLPWPYSFWTLLFEFHDKRHVMEFYLARKELKQSNGAIETLPRNKSVLCTFWTKFL</sequence>